<sequence length="149" mass="17044">DLTVGIIGNPPESYQVLPIAEEEYSDLPEGLPKICGYEAKWLPTSPYWKNLKSVPARLPEDTEKMLVEWCTRLFERLECRDYARFDWRLDAEGVPKLLEVNPNPGWCWDGHLAKMAAFVTMSYKDMLTAILRVAEQRLGVEQGNGNGRK</sequence>
<protein>
    <submittedName>
        <fullName evidence="2">D-alanine--D-alanine ligase</fullName>
    </submittedName>
</protein>
<feature type="non-terminal residue" evidence="2">
    <location>
        <position position="1"/>
    </location>
</feature>
<name>A0A9D5QEA8_UNCW3</name>
<evidence type="ECO:0000259" key="1">
    <source>
        <dbReference type="Pfam" id="PF07478"/>
    </source>
</evidence>
<dbReference type="InterPro" id="IPR011095">
    <property type="entry name" value="Dala_Dala_lig_C"/>
</dbReference>
<organism evidence="2 3">
    <name type="scientific">candidate division WOR-3 bacterium</name>
    <dbReference type="NCBI Taxonomy" id="2052148"/>
    <lineage>
        <taxon>Bacteria</taxon>
        <taxon>Bacteria division WOR-3</taxon>
    </lineage>
</organism>
<dbReference type="PANTHER" id="PTHR23132">
    <property type="entry name" value="D-ALANINE--D-ALANINE LIGASE"/>
    <property type="match status" value="1"/>
</dbReference>
<dbReference type="AlphaFoldDB" id="A0A9D5QEA8"/>
<dbReference type="Pfam" id="PF07478">
    <property type="entry name" value="Dala_Dala_lig_C"/>
    <property type="match status" value="1"/>
</dbReference>
<reference evidence="2" key="1">
    <citation type="submission" date="2019-11" db="EMBL/GenBank/DDBJ databases">
        <title>Microbial mats filling the niche in hypersaline microbial mats.</title>
        <authorList>
            <person name="Wong H.L."/>
            <person name="Macleod F.I."/>
            <person name="White R.A. III"/>
            <person name="Burns B.P."/>
        </authorList>
    </citation>
    <scope>NUCLEOTIDE SEQUENCE</scope>
    <source>
        <strain evidence="2">Bin_327</strain>
    </source>
</reference>
<evidence type="ECO:0000313" key="2">
    <source>
        <dbReference type="EMBL" id="MBD3364860.1"/>
    </source>
</evidence>
<evidence type="ECO:0000313" key="3">
    <source>
        <dbReference type="Proteomes" id="UP000630660"/>
    </source>
</evidence>
<feature type="domain" description="D-alanine--D-alanine ligase C-terminal" evidence="1">
    <location>
        <begin position="1"/>
        <end position="131"/>
    </location>
</feature>
<dbReference type="GO" id="GO:0008716">
    <property type="term" value="F:D-alanine-D-alanine ligase activity"/>
    <property type="evidence" value="ECO:0007669"/>
    <property type="project" value="InterPro"/>
</dbReference>
<dbReference type="PANTHER" id="PTHR23132:SF23">
    <property type="entry name" value="D-ALANINE--D-ALANINE LIGASE B"/>
    <property type="match status" value="1"/>
</dbReference>
<gene>
    <name evidence="2" type="ORF">GF359_06560</name>
</gene>
<dbReference type="FunFam" id="3.30.470.20:FF:000105">
    <property type="entry name" value="Predicted protein"/>
    <property type="match status" value="1"/>
</dbReference>
<dbReference type="EMBL" id="WJKJ01000220">
    <property type="protein sequence ID" value="MBD3364860.1"/>
    <property type="molecule type" value="Genomic_DNA"/>
</dbReference>
<dbReference type="Gene3D" id="3.30.470.20">
    <property type="entry name" value="ATP-grasp fold, B domain"/>
    <property type="match status" value="1"/>
</dbReference>
<accession>A0A9D5QEA8</accession>
<comment type="caution">
    <text evidence="2">The sequence shown here is derived from an EMBL/GenBank/DDBJ whole genome shotgun (WGS) entry which is preliminary data.</text>
</comment>
<dbReference type="Proteomes" id="UP000630660">
    <property type="component" value="Unassembled WGS sequence"/>
</dbReference>
<dbReference type="SUPFAM" id="SSF56059">
    <property type="entry name" value="Glutathione synthetase ATP-binding domain-like"/>
    <property type="match status" value="1"/>
</dbReference>
<proteinExistence type="predicted"/>
<keyword evidence="2" id="KW-0436">Ligase</keyword>